<dbReference type="OrthoDB" id="4641396at2"/>
<dbReference type="InterPro" id="IPR009057">
    <property type="entry name" value="Homeodomain-like_sf"/>
</dbReference>
<dbReference type="Gene3D" id="1.10.357.10">
    <property type="entry name" value="Tetracycline Repressor, domain 2"/>
    <property type="match status" value="1"/>
</dbReference>
<organism evidence="2 3">
    <name type="scientific">Conexibacter woesei (strain DSM 14684 / CCUG 47730 / CIP 108061 / JCM 11494 / NBRC 100937 / ID131577)</name>
    <dbReference type="NCBI Taxonomy" id="469383"/>
    <lineage>
        <taxon>Bacteria</taxon>
        <taxon>Bacillati</taxon>
        <taxon>Actinomycetota</taxon>
        <taxon>Thermoleophilia</taxon>
        <taxon>Solirubrobacterales</taxon>
        <taxon>Conexibacteraceae</taxon>
        <taxon>Conexibacter</taxon>
    </lineage>
</organism>
<dbReference type="SUPFAM" id="SSF46689">
    <property type="entry name" value="Homeodomain-like"/>
    <property type="match status" value="1"/>
</dbReference>
<reference evidence="3" key="2">
    <citation type="submission" date="2010-01" db="EMBL/GenBank/DDBJ databases">
        <title>The complete genome of Conexibacter woesei DSM 14684.</title>
        <authorList>
            <consortium name="US DOE Joint Genome Institute (JGI-PGF)"/>
            <person name="Lucas S."/>
            <person name="Copeland A."/>
            <person name="Lapidus A."/>
            <person name="Glavina del Rio T."/>
            <person name="Dalin E."/>
            <person name="Tice H."/>
            <person name="Bruce D."/>
            <person name="Goodwin L."/>
            <person name="Pitluck S."/>
            <person name="Kyrpides N."/>
            <person name="Mavromatis K."/>
            <person name="Ivanova N."/>
            <person name="Mikhailova N."/>
            <person name="Chertkov O."/>
            <person name="Brettin T."/>
            <person name="Detter J.C."/>
            <person name="Han C."/>
            <person name="Larimer F."/>
            <person name="Land M."/>
            <person name="Hauser L."/>
            <person name="Markowitz V."/>
            <person name="Cheng J.-F."/>
            <person name="Hugenholtz P."/>
            <person name="Woyke T."/>
            <person name="Wu D."/>
            <person name="Pukall R."/>
            <person name="Steenblock K."/>
            <person name="Schneider S."/>
            <person name="Klenk H.-P."/>
            <person name="Eisen J.A."/>
        </authorList>
    </citation>
    <scope>NUCLEOTIDE SEQUENCE [LARGE SCALE GENOMIC DNA]</scope>
    <source>
        <strain evidence="3">DSM 14684 / CIP 108061 / JCM 11494 / NBRC 100937 / ID131577</strain>
    </source>
</reference>
<dbReference type="Proteomes" id="UP000008229">
    <property type="component" value="Chromosome"/>
</dbReference>
<name>D3F8P5_CONWI</name>
<feature type="region of interest" description="Disordered" evidence="1">
    <location>
        <begin position="193"/>
        <end position="215"/>
    </location>
</feature>
<evidence type="ECO:0000256" key="1">
    <source>
        <dbReference type="SAM" id="MobiDB-lite"/>
    </source>
</evidence>
<dbReference type="EMBL" id="CP001854">
    <property type="protein sequence ID" value="ADB51009.1"/>
    <property type="molecule type" value="Genomic_DNA"/>
</dbReference>
<evidence type="ECO:0000313" key="2">
    <source>
        <dbReference type="EMBL" id="ADB51009.1"/>
    </source>
</evidence>
<dbReference type="KEGG" id="cwo:Cwoe_2590"/>
<dbReference type="STRING" id="469383.Cwoe_2590"/>
<proteinExistence type="predicted"/>
<protein>
    <recommendedName>
        <fullName evidence="4">Transcriptional regulator, TetR family</fullName>
    </recommendedName>
</protein>
<dbReference type="AlphaFoldDB" id="D3F8P5"/>
<evidence type="ECO:0000313" key="3">
    <source>
        <dbReference type="Proteomes" id="UP000008229"/>
    </source>
</evidence>
<accession>D3F8P5</accession>
<dbReference type="HOGENOM" id="CLU_1293469_0_0_11"/>
<dbReference type="eggNOG" id="ENOG50345ID">
    <property type="taxonomic scope" value="Bacteria"/>
</dbReference>
<sequence length="215" mass="23678">MPAPLAPPPRRRPGRPAAVDATAILDAAEAIGLPSLSVAAVAARLDVSESTVRYHVGSAARLHTRTSAQIFDRLDLVAPAAERWPDYLRELCERLVALRRAAPGLEQYLLEGPYEERTLDGFDRIIDELVARAPGMTRETGYMLGASAVIAVSTDPAVAFDEARADPDMRERVAILSRWKRDALIEGMERRVERGDVPQLPPTSAAARERQHQRR</sequence>
<evidence type="ECO:0008006" key="4">
    <source>
        <dbReference type="Google" id="ProtNLM"/>
    </source>
</evidence>
<keyword evidence="3" id="KW-1185">Reference proteome</keyword>
<reference evidence="2 3" key="1">
    <citation type="journal article" date="2010" name="Stand. Genomic Sci.">
        <title>Complete genome sequence of Conexibacter woesei type strain (ID131577).</title>
        <authorList>
            <person name="Pukall R."/>
            <person name="Lapidus A."/>
            <person name="Glavina Del Rio T."/>
            <person name="Copeland A."/>
            <person name="Tice H."/>
            <person name="Cheng J.-F."/>
            <person name="Lucas S."/>
            <person name="Chen F."/>
            <person name="Nolan M."/>
            <person name="Bruce D."/>
            <person name="Goodwin L."/>
            <person name="Pitluck S."/>
            <person name="Mavromatis K."/>
            <person name="Ivanova N."/>
            <person name="Ovchinnikova G."/>
            <person name="Pati A."/>
            <person name="Chen A."/>
            <person name="Palaniappan K."/>
            <person name="Land M."/>
            <person name="Hauser L."/>
            <person name="Chang Y.-J."/>
            <person name="Jeffries C.D."/>
            <person name="Chain P."/>
            <person name="Meincke L."/>
            <person name="Sims D."/>
            <person name="Brettin T."/>
            <person name="Detter J.C."/>
            <person name="Rohde M."/>
            <person name="Goeker M."/>
            <person name="Bristow J."/>
            <person name="Eisen J.A."/>
            <person name="Markowitz V."/>
            <person name="Kyrpides N.C."/>
            <person name="Klenk H.-P."/>
            <person name="Hugenholtz P."/>
        </authorList>
    </citation>
    <scope>NUCLEOTIDE SEQUENCE [LARGE SCALE GENOMIC DNA]</scope>
    <source>
        <strain evidence="3">DSM 14684 / CIP 108061 / JCM 11494 / NBRC 100937 / ID131577</strain>
    </source>
</reference>
<dbReference type="RefSeq" id="WP_012934060.1">
    <property type="nucleotide sequence ID" value="NC_013739.1"/>
</dbReference>
<gene>
    <name evidence="2" type="ordered locus">Cwoe_2590</name>
</gene>